<dbReference type="InterPro" id="IPR013032">
    <property type="entry name" value="EGF-like_CS"/>
</dbReference>
<feature type="disulfide bond" evidence="14">
    <location>
        <begin position="669"/>
        <end position="678"/>
    </location>
</feature>
<evidence type="ECO:0008006" key="20">
    <source>
        <dbReference type="Google" id="ProtNLM"/>
    </source>
</evidence>
<evidence type="ECO:0000313" key="18">
    <source>
        <dbReference type="EMBL" id="KAI1891510.1"/>
    </source>
</evidence>
<dbReference type="FunFam" id="2.10.25.10:FF:000742">
    <property type="entry name" value="Crumbs cell polarity complex component 1"/>
    <property type="match status" value="1"/>
</dbReference>
<comment type="caution">
    <text evidence="14">Lacks conserved residue(s) required for the propagation of feature annotation.</text>
</comment>
<keyword evidence="5" id="KW-0812">Transmembrane</keyword>
<keyword evidence="12" id="KW-0966">Cell projection</keyword>
<dbReference type="InterPro" id="IPR000152">
    <property type="entry name" value="EGF-type_Asp/Asn_hydroxyl_site"/>
</dbReference>
<dbReference type="FunFam" id="2.10.25.10:FF:000348">
    <property type="entry name" value="Crumbs 1, cell polarity complex component"/>
    <property type="match status" value="1"/>
</dbReference>
<protein>
    <recommendedName>
        <fullName evidence="20">Protein crumbs homolog 1</fullName>
    </recommendedName>
</protein>
<dbReference type="GO" id="GO:0005911">
    <property type="term" value="C:cell-cell junction"/>
    <property type="evidence" value="ECO:0007669"/>
    <property type="project" value="UniProtKB-ARBA"/>
</dbReference>
<evidence type="ECO:0000256" key="4">
    <source>
        <dbReference type="ARBA" id="ARBA00022536"/>
    </source>
</evidence>
<keyword evidence="10 14" id="KW-1015">Disulfide bond</keyword>
<evidence type="ECO:0000256" key="10">
    <source>
        <dbReference type="ARBA" id="ARBA00023157"/>
    </source>
</evidence>
<dbReference type="GO" id="GO:0032991">
    <property type="term" value="C:protein-containing complex"/>
    <property type="evidence" value="ECO:0007669"/>
    <property type="project" value="UniProtKB-ARBA"/>
</dbReference>
<dbReference type="OrthoDB" id="283575at2759"/>
<dbReference type="PROSITE" id="PS00010">
    <property type="entry name" value="ASX_HYDROXYL"/>
    <property type="match status" value="7"/>
</dbReference>
<evidence type="ECO:0000256" key="15">
    <source>
        <dbReference type="SAM" id="SignalP"/>
    </source>
</evidence>
<dbReference type="AlphaFoldDB" id="A0A8T3D5Z9"/>
<keyword evidence="8" id="KW-1133">Transmembrane helix</keyword>
<dbReference type="CDD" id="cd00110">
    <property type="entry name" value="LamG"/>
    <property type="match status" value="3"/>
</dbReference>
<dbReference type="FunFam" id="2.10.25.10:FF:000279">
    <property type="entry name" value="Neurogenic locus notch 1"/>
    <property type="match status" value="1"/>
</dbReference>
<dbReference type="FunFam" id="2.10.25.10:FF:000321">
    <property type="entry name" value="Protein delta homolog 1"/>
    <property type="match status" value="1"/>
</dbReference>
<proteinExistence type="inferred from homology"/>
<feature type="disulfide bond" evidence="14">
    <location>
        <begin position="362"/>
        <end position="371"/>
    </location>
</feature>
<organism evidence="18 19">
    <name type="scientific">Albula goreensis</name>
    <dbReference type="NCBI Taxonomy" id="1534307"/>
    <lineage>
        <taxon>Eukaryota</taxon>
        <taxon>Metazoa</taxon>
        <taxon>Chordata</taxon>
        <taxon>Craniata</taxon>
        <taxon>Vertebrata</taxon>
        <taxon>Euteleostomi</taxon>
        <taxon>Actinopterygii</taxon>
        <taxon>Neopterygii</taxon>
        <taxon>Teleostei</taxon>
        <taxon>Albuliformes</taxon>
        <taxon>Albulidae</taxon>
        <taxon>Albula</taxon>
    </lineage>
</organism>
<evidence type="ECO:0000256" key="6">
    <source>
        <dbReference type="ARBA" id="ARBA00022729"/>
    </source>
</evidence>
<dbReference type="GO" id="GO:0005112">
    <property type="term" value="F:Notch binding"/>
    <property type="evidence" value="ECO:0007669"/>
    <property type="project" value="TreeGrafter"/>
</dbReference>
<feature type="signal peptide" evidence="15">
    <location>
        <begin position="1"/>
        <end position="30"/>
    </location>
</feature>
<dbReference type="Gene3D" id="2.60.120.200">
    <property type="match status" value="3"/>
</dbReference>
<feature type="disulfide bond" evidence="14">
    <location>
        <begin position="1100"/>
        <end position="1110"/>
    </location>
</feature>
<dbReference type="PRINTS" id="PR00010">
    <property type="entry name" value="EGFBLOOD"/>
</dbReference>
<dbReference type="EMBL" id="JAERUA010000013">
    <property type="protein sequence ID" value="KAI1891510.1"/>
    <property type="molecule type" value="Genomic_DNA"/>
</dbReference>
<feature type="domain" description="EGF-like" evidence="17">
    <location>
        <begin position="163"/>
        <end position="199"/>
    </location>
</feature>
<dbReference type="SMART" id="SM00282">
    <property type="entry name" value="LamG"/>
    <property type="match status" value="3"/>
</dbReference>
<feature type="domain" description="EGF-like" evidence="17">
    <location>
        <begin position="239"/>
        <end position="276"/>
    </location>
</feature>
<dbReference type="Gene3D" id="2.10.25.10">
    <property type="entry name" value="Laminin"/>
    <property type="match status" value="14"/>
</dbReference>
<dbReference type="FunFam" id="2.10.25.10:FF:000039">
    <property type="entry name" value="Crumbs cell polarity complex component 1"/>
    <property type="match status" value="1"/>
</dbReference>
<keyword evidence="3" id="KW-1003">Cell membrane</keyword>
<dbReference type="FunFam" id="2.10.25.10:FF:000143">
    <property type="entry name" value="Protein crumbs 1"/>
    <property type="match status" value="1"/>
</dbReference>
<sequence>MALTPSPRFTSSGIAFLILAIFEWTRSVSSVKVPSPCLSKPCQHGALCKDVPTDYLCRCLSSSAAPSDQRCKESNELCHPTSCQNTACHPVATNSSELACQCQPGLSRGSCKEYVQHCAASFCGEGVACALNPCRNGALCRGTVDGYACFCVPGFQGKHCEIEVNECASQPCQNRGTCVNKIGRYICLCRPGYTGTSCELQIDECQSQPCLNGASCHDHLNGFSCTCKAGFQGDFCEINIDECRSLPCQNGGKCIDGVNSYSCNCSLLGFMGLNCEIPIPPCMSQPCLNDALCQEDHGNYTCNCWPGFEGRHCEVDISECGSSPCLSGGRCMELSWKALYSTEPLLPEVFDPQHAAGFVCRCQQGLKGTLCEEDINECDLNPCQNGGVCENSYGSYTCHCLRQSQDGLLYGGENCTEPLVGCEGHECQNEGQCFPFLSEGQHGYTCSCPSGFTGSKCQMSTTFSFETSGYLHLKTPLTDSEKLLSITLSFKTVLENATLFKRGSVEVLLRLELASGRLRLSMQRDGDLKQALELPHNMTDGKWHTVEALLGGGLLELRLLDEFCVENCEKAFQVESEDFPFPELESKFQSTYIGGDGAEGVEGKGMARHLIGCLRDVYVDTQLMVPENWLPDSAVNITPGCSHKDRCEDNPCQNRGRCVNLWQSYQCECHRPYEGHNCSEEYITARFGSEGSQSYAIFTVDDEPGQSVTVSAFVRTKRHTGLLLVVSNSTSQYLRIWLEDGRVCVQINNFESLKGEQFVSDGNFHLISVRIEQTQMSLFQSSRRQGAASIRSVQKAWSVSHEAVLVTTPAVKTLARMGGCVTPCGMTSPAAVLRIPQARCCEEVQWCELTPCPAAAVCQPLPQGFECISNATFSEDSSVLSYKSNGKIFRNLTDISFSIRTRKRNAAIIHAEKGPEFVTVSVQDSHLFLELLSREDSATLSLRSRGPISDGVWHSVVLSMASPRSHSSLWSVRVDNEEEPATSTAPAGNLDFLKGGMEILLGGMGPDAVWNLGGCLSTVKVSGIALPYYAQSEVSLPRPQEEQFVKTPAKAVVNGCSGASVCSPSPCLNGGVCEDHFNLFTCSCPSGWVGKHCEINTDTCASNPCIHGNCSVRALAYECMCEAGYIGSNCEKEADMCEDHKCANGATCLHGINRYSCLCHENYTGPYCSVEVEEVPWYIVRHIRPKLPVSICGNEQKNYTCFNGGNCSEVGMMCDCMSGFTGHRCELEVDECKSNPCLNGGTAATWWTSSSVSAT</sequence>
<keyword evidence="4 14" id="KW-0245">EGF-like domain</keyword>
<dbReference type="Pfam" id="PF07645">
    <property type="entry name" value="EGF_CA"/>
    <property type="match status" value="1"/>
</dbReference>
<dbReference type="Pfam" id="PF00008">
    <property type="entry name" value="EGF"/>
    <property type="match status" value="6"/>
</dbReference>
<dbReference type="SMART" id="SM00179">
    <property type="entry name" value="EGF_CA"/>
    <property type="match status" value="11"/>
</dbReference>
<comment type="subcellular location">
    <subcellularLocation>
        <location evidence="1">Apical cell membrane</location>
        <topology evidence="1">Single-pass type I membrane protein</topology>
    </subcellularLocation>
    <subcellularLocation>
        <location evidence="2">Cell projection</location>
    </subcellularLocation>
</comment>
<dbReference type="InterPro" id="IPR000742">
    <property type="entry name" value="EGF"/>
</dbReference>
<dbReference type="InterPro" id="IPR001881">
    <property type="entry name" value="EGF-like_Ca-bd_dom"/>
</dbReference>
<dbReference type="GO" id="GO:0005509">
    <property type="term" value="F:calcium ion binding"/>
    <property type="evidence" value="ECO:0007669"/>
    <property type="project" value="InterPro"/>
</dbReference>
<evidence type="ECO:0000256" key="5">
    <source>
        <dbReference type="ARBA" id="ARBA00022692"/>
    </source>
</evidence>
<feature type="chain" id="PRO_5035803399" description="Protein crumbs homolog 1" evidence="15">
    <location>
        <begin position="31"/>
        <end position="1255"/>
    </location>
</feature>
<feature type="domain" description="EGF-like" evidence="17">
    <location>
        <begin position="418"/>
        <end position="458"/>
    </location>
</feature>
<feature type="domain" description="Laminin G" evidence="16">
    <location>
        <begin position="460"/>
        <end position="641"/>
    </location>
</feature>
<comment type="caution">
    <text evidence="18">The sequence shown here is derived from an EMBL/GenBank/DDBJ whole genome shotgun (WGS) entry which is preliminary data.</text>
</comment>
<feature type="domain" description="EGF-like" evidence="17">
    <location>
        <begin position="1133"/>
        <end position="1169"/>
    </location>
</feature>
<gene>
    <name evidence="18" type="ORF">AGOR_G00144550</name>
</gene>
<evidence type="ECO:0000256" key="8">
    <source>
        <dbReference type="ARBA" id="ARBA00022989"/>
    </source>
</evidence>
<dbReference type="FunFam" id="2.10.25.10:FF:000327">
    <property type="entry name" value="neurogenic locus notch homolog protein 4"/>
    <property type="match status" value="1"/>
</dbReference>
<dbReference type="FunFam" id="2.60.120.200:FF:000081">
    <property type="entry name" value="Crumbs 1, cell polarity complex component"/>
    <property type="match status" value="1"/>
</dbReference>
<feature type="disulfide bond" evidence="14">
    <location>
        <begin position="151"/>
        <end position="160"/>
    </location>
</feature>
<dbReference type="InterPro" id="IPR001791">
    <property type="entry name" value="Laminin_G"/>
</dbReference>
<feature type="disulfide bond" evidence="14">
    <location>
        <begin position="1216"/>
        <end position="1225"/>
    </location>
</feature>
<feature type="disulfide bond" evidence="14">
    <location>
        <begin position="1121"/>
        <end position="1130"/>
    </location>
</feature>
<keyword evidence="11" id="KW-0325">Glycoprotein</keyword>
<keyword evidence="9" id="KW-0472">Membrane</keyword>
<feature type="domain" description="EGF-like" evidence="17">
    <location>
        <begin position="1096"/>
        <end position="1131"/>
    </location>
</feature>
<dbReference type="PROSITE" id="PS00022">
    <property type="entry name" value="EGF_1"/>
    <property type="match status" value="11"/>
</dbReference>
<feature type="domain" description="EGF-like" evidence="17">
    <location>
        <begin position="316"/>
        <end position="372"/>
    </location>
</feature>
<dbReference type="InterPro" id="IPR049883">
    <property type="entry name" value="NOTCH1_EGF-like"/>
</dbReference>
<feature type="domain" description="Laminin G" evidence="16">
    <location>
        <begin position="869"/>
        <end position="1056"/>
    </location>
</feature>
<evidence type="ECO:0000256" key="13">
    <source>
        <dbReference type="ARBA" id="ARBA00060989"/>
    </source>
</evidence>
<name>A0A8T3D5Z9_9TELE</name>
<dbReference type="SUPFAM" id="SSF49899">
    <property type="entry name" value="Concanavalin A-like lectins/glucanases"/>
    <property type="match status" value="3"/>
</dbReference>
<dbReference type="PANTHER" id="PTHR12916">
    <property type="entry name" value="CYTOCHROME C OXIDASE POLYPEPTIDE VIC-2"/>
    <property type="match status" value="1"/>
</dbReference>
<feature type="domain" description="EGF-like" evidence="17">
    <location>
        <begin position="33"/>
        <end position="72"/>
    </location>
</feature>
<feature type="domain" description="EGF-like" evidence="17">
    <location>
        <begin position="374"/>
        <end position="416"/>
    </location>
</feature>
<feature type="domain" description="EGF-like" evidence="17">
    <location>
        <begin position="125"/>
        <end position="161"/>
    </location>
</feature>
<evidence type="ECO:0000313" key="19">
    <source>
        <dbReference type="Proteomes" id="UP000829720"/>
    </source>
</evidence>
<dbReference type="Pfam" id="PF12661">
    <property type="entry name" value="hEGF"/>
    <property type="match status" value="2"/>
</dbReference>
<feature type="disulfide bond" evidence="14">
    <location>
        <begin position="1159"/>
        <end position="1168"/>
    </location>
</feature>
<feature type="domain" description="EGF-like" evidence="17">
    <location>
        <begin position="643"/>
        <end position="679"/>
    </location>
</feature>
<evidence type="ECO:0000256" key="7">
    <source>
        <dbReference type="ARBA" id="ARBA00022737"/>
    </source>
</evidence>
<evidence type="ECO:0000256" key="9">
    <source>
        <dbReference type="ARBA" id="ARBA00023136"/>
    </source>
</evidence>
<dbReference type="GO" id="GO:0007219">
    <property type="term" value="P:Notch signaling pathway"/>
    <property type="evidence" value="ECO:0007669"/>
    <property type="project" value="TreeGrafter"/>
</dbReference>
<dbReference type="FunFam" id="2.10.25.10:FF:000123">
    <property type="entry name" value="Crumbs homolog 1 (Drosophila)"/>
    <property type="match status" value="2"/>
</dbReference>
<feature type="domain" description="EGF-like" evidence="17">
    <location>
        <begin position="201"/>
        <end position="237"/>
    </location>
</feature>
<evidence type="ECO:0000256" key="11">
    <source>
        <dbReference type="ARBA" id="ARBA00023180"/>
    </source>
</evidence>
<evidence type="ECO:0000256" key="14">
    <source>
        <dbReference type="PROSITE-ProRule" id="PRU00076"/>
    </source>
</evidence>
<dbReference type="PROSITE" id="PS50025">
    <property type="entry name" value="LAM_G_DOMAIN"/>
    <property type="match status" value="2"/>
</dbReference>
<dbReference type="SMART" id="SM00181">
    <property type="entry name" value="EGF"/>
    <property type="match status" value="15"/>
</dbReference>
<feature type="disulfide bond" evidence="14">
    <location>
        <begin position="304"/>
        <end position="313"/>
    </location>
</feature>
<feature type="domain" description="EGF-like" evidence="17">
    <location>
        <begin position="1058"/>
        <end position="1094"/>
    </location>
</feature>
<dbReference type="GO" id="GO:0042995">
    <property type="term" value="C:cell projection"/>
    <property type="evidence" value="ECO:0007669"/>
    <property type="project" value="UniProtKB-SubCell"/>
</dbReference>
<accession>A0A8T3D5Z9</accession>
<dbReference type="InterPro" id="IPR013320">
    <property type="entry name" value="ConA-like_dom_sf"/>
</dbReference>
<comment type="similarity">
    <text evidence="13">Belongs to the Crumbs protein family.</text>
</comment>
<dbReference type="InterPro" id="IPR018097">
    <property type="entry name" value="EGF_Ca-bd_CS"/>
</dbReference>
<reference evidence="18" key="1">
    <citation type="submission" date="2021-01" db="EMBL/GenBank/DDBJ databases">
        <authorList>
            <person name="Zahm M."/>
            <person name="Roques C."/>
            <person name="Cabau C."/>
            <person name="Klopp C."/>
            <person name="Donnadieu C."/>
            <person name="Jouanno E."/>
            <person name="Lampietro C."/>
            <person name="Louis A."/>
            <person name="Herpin A."/>
            <person name="Echchiki A."/>
            <person name="Berthelot C."/>
            <person name="Parey E."/>
            <person name="Roest-Crollius H."/>
            <person name="Braasch I."/>
            <person name="Postlethwait J."/>
            <person name="Bobe J."/>
            <person name="Montfort J."/>
            <person name="Bouchez O."/>
            <person name="Begum T."/>
            <person name="Mejri S."/>
            <person name="Adams A."/>
            <person name="Chen W.-J."/>
            <person name="Guiguen Y."/>
        </authorList>
    </citation>
    <scope>NUCLEOTIDE SEQUENCE</scope>
    <source>
        <tissue evidence="18">Blood</tissue>
    </source>
</reference>
<dbReference type="PROSITE" id="PS01187">
    <property type="entry name" value="EGF_CA"/>
    <property type="match status" value="3"/>
</dbReference>
<keyword evidence="19" id="KW-1185">Reference proteome</keyword>
<evidence type="ECO:0000256" key="3">
    <source>
        <dbReference type="ARBA" id="ARBA00022475"/>
    </source>
</evidence>
<keyword evidence="7" id="KW-0677">Repeat</keyword>
<dbReference type="FunFam" id="2.10.25.10:FF:000012">
    <property type="entry name" value="Delta-like protein"/>
    <property type="match status" value="1"/>
</dbReference>
<evidence type="ECO:0000256" key="12">
    <source>
        <dbReference type="ARBA" id="ARBA00023273"/>
    </source>
</evidence>
<feature type="disulfide bond" evidence="14">
    <location>
        <begin position="189"/>
        <end position="198"/>
    </location>
</feature>
<dbReference type="PROSITE" id="PS01186">
    <property type="entry name" value="EGF_2"/>
    <property type="match status" value="9"/>
</dbReference>
<dbReference type="GO" id="GO:0016324">
    <property type="term" value="C:apical plasma membrane"/>
    <property type="evidence" value="ECO:0007669"/>
    <property type="project" value="UniProtKB-SubCell"/>
</dbReference>
<keyword evidence="6 15" id="KW-0732">Signal</keyword>
<dbReference type="GO" id="GO:0007163">
    <property type="term" value="P:establishment or maintenance of cell polarity"/>
    <property type="evidence" value="ECO:0007669"/>
    <property type="project" value="UniProtKB-ARBA"/>
</dbReference>
<feature type="domain" description="EGF-like" evidence="17">
    <location>
        <begin position="1188"/>
        <end position="1226"/>
    </location>
</feature>
<evidence type="ECO:0000256" key="1">
    <source>
        <dbReference type="ARBA" id="ARBA00004247"/>
    </source>
</evidence>
<dbReference type="Pfam" id="PF02210">
    <property type="entry name" value="Laminin_G_2"/>
    <property type="match status" value="3"/>
</dbReference>
<dbReference type="SUPFAM" id="SSF57196">
    <property type="entry name" value="EGF/Laminin"/>
    <property type="match status" value="11"/>
</dbReference>
<feature type="disulfide bond" evidence="14">
    <location>
        <begin position="1084"/>
        <end position="1093"/>
    </location>
</feature>
<dbReference type="FunFam" id="2.10.25.10:FF:000208">
    <property type="entry name" value="Crumbs 2, cell polarity complex component"/>
    <property type="match status" value="1"/>
</dbReference>
<dbReference type="CDD" id="cd00054">
    <property type="entry name" value="EGF_CA"/>
    <property type="match status" value="10"/>
</dbReference>
<evidence type="ECO:0000256" key="2">
    <source>
        <dbReference type="ARBA" id="ARBA00004316"/>
    </source>
</evidence>
<evidence type="ECO:0000259" key="16">
    <source>
        <dbReference type="PROSITE" id="PS50025"/>
    </source>
</evidence>
<feature type="disulfide bond" evidence="14">
    <location>
        <begin position="227"/>
        <end position="236"/>
    </location>
</feature>
<dbReference type="Proteomes" id="UP000829720">
    <property type="component" value="Unassembled WGS sequence"/>
</dbReference>
<evidence type="ECO:0000259" key="17">
    <source>
        <dbReference type="PROSITE" id="PS50026"/>
    </source>
</evidence>
<dbReference type="PANTHER" id="PTHR12916:SF14">
    <property type="entry name" value="CRUMBS 1, CELL POLARITY COMPLEX COMPONENT"/>
    <property type="match status" value="1"/>
</dbReference>
<feature type="domain" description="EGF-like" evidence="17">
    <location>
        <begin position="278"/>
        <end position="314"/>
    </location>
</feature>
<dbReference type="FunFam" id="2.10.25.10:FF:000252">
    <property type="entry name" value="Crumbs homolog 1 (Drosophila)"/>
    <property type="match status" value="1"/>
</dbReference>
<dbReference type="PROSITE" id="PS50026">
    <property type="entry name" value="EGF_3"/>
    <property type="match status" value="14"/>
</dbReference>
<feature type="disulfide bond" evidence="14">
    <location>
        <begin position="448"/>
        <end position="457"/>
    </location>
</feature>